<protein>
    <submittedName>
        <fullName evidence="2">Uncharacterized protein</fullName>
    </submittedName>
</protein>
<sequence>MIPLRTIPHTPRPSPPATASRADNRAAGKAPVERSTLSRFEQSRIDKAIRTAFESLPATLVREMANIPPATREVALLLSPTGDEGKLNVTVHGLERDRENATGMIALHTVLRRVTEARNRFWTRDARERMRNAIDNYARTAILRELRHLEQSDAAKMKEAAAAVASKGVSHYAIGVSKRETSVLHALSADVMRAAEAGTPPSPEDRQAYHSMSVKDASLVYTTLDEAMVKAFREVFTAYDEKVRNRSLAGVDHAVLRELASFLPPVKFNLKVQKKPEAGTHAQAGTDAQAGTNPQAGTDPQTGTNPRAETSPQAETGPQTDASPQAKNEWVEQQKAVVAQALDGACARLPERLRAYARHAYIQQFLRPCDMNDLAPFSAALWEIRSKRRRQAERAKPLYPARTETDAWIDSALRCLRAVIEEHDGSLMAEFDRPEPPAIRGNSAAGSRQQQDDAITAVDDGRAREASSAVLSVHAGNMQQDDAITPVGGGRAGEAGSAVLPVQAGKTWPPARKTRGTFRDLREAYESNRAGVPWHDTRAQESIEKIAAPALKKLFPQDRAAVLEALTAYGDSATRFLLRKHLRVASRPRNKVVISEKRRKRIFVEADAQRGDIPPKHSERYPPADAGFRIWHSEPSETQFRSTVRRGKGGEPKIIASPSPELTADMKHEIGHAVDCAIVSDMGLHRFNPDRIPTPYPLSFPFTAYDVSLILRRKNAYSRANREIKREHARAARDRTGISRYAETDTFEFFAEAMSAYVGSPDTSFETNVRKERADVYSPENLREQHPRTYAIIDELIRAGMNHRRAERSVAGKTSIGDKLRRQWFDTTERLKNRAPDAAR</sequence>
<organism evidence="2 3">
    <name type="scientific">Noviherbaspirillum aridicola</name>
    <dbReference type="NCBI Taxonomy" id="2849687"/>
    <lineage>
        <taxon>Bacteria</taxon>
        <taxon>Pseudomonadati</taxon>
        <taxon>Pseudomonadota</taxon>
        <taxon>Betaproteobacteria</taxon>
        <taxon>Burkholderiales</taxon>
        <taxon>Oxalobacteraceae</taxon>
        <taxon>Noviherbaspirillum</taxon>
    </lineage>
</organism>
<comment type="caution">
    <text evidence="2">The sequence shown here is derived from an EMBL/GenBank/DDBJ whole genome shotgun (WGS) entry which is preliminary data.</text>
</comment>
<feature type="region of interest" description="Disordered" evidence="1">
    <location>
        <begin position="430"/>
        <end position="452"/>
    </location>
</feature>
<evidence type="ECO:0000313" key="2">
    <source>
        <dbReference type="EMBL" id="GIZ51362.1"/>
    </source>
</evidence>
<gene>
    <name evidence="2" type="ORF">NCCP691_13760</name>
</gene>
<dbReference type="SUPFAM" id="SSF55486">
    <property type="entry name" value="Metalloproteases ('zincins'), catalytic domain"/>
    <property type="match status" value="1"/>
</dbReference>
<dbReference type="Gene3D" id="3.40.390.10">
    <property type="entry name" value="Collagenase (Catalytic Domain)"/>
    <property type="match status" value="1"/>
</dbReference>
<dbReference type="RefSeq" id="WP_220807530.1">
    <property type="nucleotide sequence ID" value="NZ_BPMK01000005.1"/>
</dbReference>
<dbReference type="InterPro" id="IPR024079">
    <property type="entry name" value="MetalloPept_cat_dom_sf"/>
</dbReference>
<name>A0ABQ4Q2U0_9BURK</name>
<feature type="region of interest" description="Disordered" evidence="1">
    <location>
        <begin position="1"/>
        <end position="36"/>
    </location>
</feature>
<reference evidence="2 3" key="1">
    <citation type="journal article" date="2022" name="Int. J. Syst. Evol. Microbiol.">
        <title>Noviherbaspirillum aridicola sp. nov., isolated from an arid soil in Pakistan.</title>
        <authorList>
            <person name="Khan I.U."/>
            <person name="Saqib M."/>
            <person name="Amin A."/>
            <person name="Hussain F."/>
            <person name="Li L."/>
            <person name="Liu Y.H."/>
            <person name="Fang B.Z."/>
            <person name="Ahmed I."/>
            <person name="Li W.J."/>
        </authorList>
    </citation>
    <scope>NUCLEOTIDE SEQUENCE [LARGE SCALE GENOMIC DNA]</scope>
    <source>
        <strain evidence="2 3">NCCP-691</strain>
    </source>
</reference>
<evidence type="ECO:0000313" key="3">
    <source>
        <dbReference type="Proteomes" id="UP000887222"/>
    </source>
</evidence>
<dbReference type="EMBL" id="BPMK01000005">
    <property type="protein sequence ID" value="GIZ51362.1"/>
    <property type="molecule type" value="Genomic_DNA"/>
</dbReference>
<feature type="region of interest" description="Disordered" evidence="1">
    <location>
        <begin position="278"/>
        <end position="331"/>
    </location>
</feature>
<proteinExistence type="predicted"/>
<accession>A0ABQ4Q2U0</accession>
<keyword evidence="3" id="KW-1185">Reference proteome</keyword>
<evidence type="ECO:0000256" key="1">
    <source>
        <dbReference type="SAM" id="MobiDB-lite"/>
    </source>
</evidence>
<feature type="compositionally biased region" description="Polar residues" evidence="1">
    <location>
        <begin position="289"/>
        <end position="326"/>
    </location>
</feature>
<dbReference type="Proteomes" id="UP000887222">
    <property type="component" value="Unassembled WGS sequence"/>
</dbReference>